<evidence type="ECO:0000256" key="5">
    <source>
        <dbReference type="ARBA" id="ARBA00022692"/>
    </source>
</evidence>
<keyword evidence="4" id="KW-1003">Cell membrane</keyword>
<dbReference type="SUPFAM" id="SSF52540">
    <property type="entry name" value="P-loop containing nucleoside triphosphate hydrolases"/>
    <property type="match status" value="1"/>
</dbReference>
<keyword evidence="6" id="KW-1133">Transmembrane helix</keyword>
<dbReference type="OrthoDB" id="10265829at2759"/>
<organism evidence="9">
    <name type="scientific">Cyprideis torosa</name>
    <dbReference type="NCBI Taxonomy" id="163714"/>
    <lineage>
        <taxon>Eukaryota</taxon>
        <taxon>Metazoa</taxon>
        <taxon>Ecdysozoa</taxon>
        <taxon>Arthropoda</taxon>
        <taxon>Crustacea</taxon>
        <taxon>Oligostraca</taxon>
        <taxon>Ostracoda</taxon>
        <taxon>Podocopa</taxon>
        <taxon>Podocopida</taxon>
        <taxon>Cytherocopina</taxon>
        <taxon>Cytheroidea</taxon>
        <taxon>Cytherideidae</taxon>
        <taxon>Cyprideis</taxon>
    </lineage>
</organism>
<sequence>MGRYPYKKFYQPIDSHDHKIAEHAMKKLGIWKLRDRQIGELSGGQQQRTFIARALCQDVDCYLMDEPFVGVDAATEEAILNLLTSMKNEGKTVIIVHHDLQTAYEYFDWMVLLNTRLVAAGAVDEVFKPEILQEAYGGRLTVLSKINPNVRLVVSGMLLISISSALVGNFTFLRKKALVGDAVAHALLPGIALAFIFFKTKNPWVLIGGALVSGWIAEYLMEQIPLKSKIKPDTAIALVLSVLFGLGILLLTHIQHSGAGNQAGLDKFLFGKAASIGSDDVWAFGTISIVISLVVVLLFKEFRLMAFNPEFAQSIGLPVKTFRFIMNTVLVLAIIAGIQSVGVVLMVSLLIAPAAAARSWTDSLIKMIFISIFVAAISAVLGSFISYTQPNMPTGPWIVVTLSMFTVLSLFLAPKKGVIARWIQQRNNQRKILTENILKAMYHL</sequence>
<name>A0A7R8ZU83_9CRUS</name>
<evidence type="ECO:0000256" key="4">
    <source>
        <dbReference type="ARBA" id="ARBA00022475"/>
    </source>
</evidence>
<dbReference type="InterPro" id="IPR001626">
    <property type="entry name" value="ABC_TroCD"/>
</dbReference>
<dbReference type="PANTHER" id="PTHR30477">
    <property type="entry name" value="ABC-TRANSPORTER METAL-BINDING PROTEIN"/>
    <property type="match status" value="1"/>
</dbReference>
<dbReference type="Pfam" id="PF00950">
    <property type="entry name" value="ABC-3"/>
    <property type="match status" value="1"/>
</dbReference>
<evidence type="ECO:0000256" key="7">
    <source>
        <dbReference type="ARBA" id="ARBA00023136"/>
    </source>
</evidence>
<dbReference type="Pfam" id="PF00005">
    <property type="entry name" value="ABC_tran"/>
    <property type="match status" value="1"/>
</dbReference>
<dbReference type="Gene3D" id="1.10.3470.10">
    <property type="entry name" value="ABC transporter involved in vitamin B12 uptake, BtuC"/>
    <property type="match status" value="1"/>
</dbReference>
<feature type="domain" description="ABC transporter" evidence="8">
    <location>
        <begin position="17"/>
        <end position="68"/>
    </location>
</feature>
<dbReference type="FunFam" id="1.10.3470.10:FF:000003">
    <property type="entry name" value="Iron ABC transporter permease SitD"/>
    <property type="match status" value="1"/>
</dbReference>
<reference evidence="9" key="1">
    <citation type="submission" date="2020-11" db="EMBL/GenBank/DDBJ databases">
        <authorList>
            <person name="Tran Van P."/>
        </authorList>
    </citation>
    <scope>NUCLEOTIDE SEQUENCE</scope>
</reference>
<dbReference type="InterPro" id="IPR027417">
    <property type="entry name" value="P-loop_NTPase"/>
</dbReference>
<proteinExistence type="inferred from homology"/>
<dbReference type="Gene3D" id="3.40.50.300">
    <property type="entry name" value="P-loop containing nucleotide triphosphate hydrolases"/>
    <property type="match status" value="1"/>
</dbReference>
<dbReference type="InterPro" id="IPR003439">
    <property type="entry name" value="ABC_transporter-like_ATP-bd"/>
</dbReference>
<comment type="similarity">
    <text evidence="2">Belongs to the ABC-3 integral membrane protein family.</text>
</comment>
<evidence type="ECO:0000256" key="1">
    <source>
        <dbReference type="ARBA" id="ARBA00004651"/>
    </source>
</evidence>
<dbReference type="GO" id="GO:0055085">
    <property type="term" value="P:transmembrane transport"/>
    <property type="evidence" value="ECO:0007669"/>
    <property type="project" value="InterPro"/>
</dbReference>
<evidence type="ECO:0000256" key="6">
    <source>
        <dbReference type="ARBA" id="ARBA00022989"/>
    </source>
</evidence>
<accession>A0A7R8ZU83</accession>
<keyword evidence="7" id="KW-0472">Membrane</keyword>
<evidence type="ECO:0000256" key="2">
    <source>
        <dbReference type="ARBA" id="ARBA00008034"/>
    </source>
</evidence>
<protein>
    <recommendedName>
        <fullName evidence="8">ABC transporter domain-containing protein</fullName>
    </recommendedName>
</protein>
<dbReference type="SUPFAM" id="SSF81345">
    <property type="entry name" value="ABC transporter involved in vitamin B12 uptake, BtuC"/>
    <property type="match status" value="1"/>
</dbReference>
<feature type="non-terminal residue" evidence="9">
    <location>
        <position position="1"/>
    </location>
</feature>
<keyword evidence="5" id="KW-0812">Transmembrane</keyword>
<dbReference type="GO" id="GO:0010043">
    <property type="term" value="P:response to zinc ion"/>
    <property type="evidence" value="ECO:0007669"/>
    <property type="project" value="TreeGrafter"/>
</dbReference>
<dbReference type="GO" id="GO:0005524">
    <property type="term" value="F:ATP binding"/>
    <property type="evidence" value="ECO:0007669"/>
    <property type="project" value="InterPro"/>
</dbReference>
<evidence type="ECO:0000259" key="8">
    <source>
        <dbReference type="Pfam" id="PF00005"/>
    </source>
</evidence>
<dbReference type="InterPro" id="IPR037294">
    <property type="entry name" value="ABC_BtuC-like"/>
</dbReference>
<dbReference type="GO" id="GO:0043190">
    <property type="term" value="C:ATP-binding cassette (ABC) transporter complex"/>
    <property type="evidence" value="ECO:0007669"/>
    <property type="project" value="InterPro"/>
</dbReference>
<dbReference type="PANTHER" id="PTHR30477:SF3">
    <property type="entry name" value="METAL TRANSPORT SYSTEM MEMBRANE PROTEIN CT_069-RELATED"/>
    <property type="match status" value="1"/>
</dbReference>
<dbReference type="AlphaFoldDB" id="A0A7R8ZU83"/>
<dbReference type="GO" id="GO:0016887">
    <property type="term" value="F:ATP hydrolysis activity"/>
    <property type="evidence" value="ECO:0007669"/>
    <property type="project" value="InterPro"/>
</dbReference>
<keyword evidence="3" id="KW-0813">Transport</keyword>
<dbReference type="EMBL" id="OB685691">
    <property type="protein sequence ID" value="CAD7237202.1"/>
    <property type="molecule type" value="Genomic_DNA"/>
</dbReference>
<gene>
    <name evidence="9" type="ORF">CTOB1V02_LOCUS15017</name>
</gene>
<dbReference type="CDD" id="cd06550">
    <property type="entry name" value="TM_ABC_iron-siderophores_like"/>
    <property type="match status" value="1"/>
</dbReference>
<evidence type="ECO:0000256" key="3">
    <source>
        <dbReference type="ARBA" id="ARBA00022448"/>
    </source>
</evidence>
<comment type="subcellular location">
    <subcellularLocation>
        <location evidence="1">Cell membrane</location>
        <topology evidence="1">Multi-pass membrane protein</topology>
    </subcellularLocation>
</comment>
<evidence type="ECO:0000313" key="9">
    <source>
        <dbReference type="EMBL" id="CAD7237202.1"/>
    </source>
</evidence>